<reference evidence="2" key="1">
    <citation type="journal article" date="2017" name="Nat. Microbiol.">
        <title>Global analysis of biosynthetic gene clusters reveals vast potential of secondary metabolite production in Penicillium species.</title>
        <authorList>
            <person name="Nielsen J.C."/>
            <person name="Grijseels S."/>
            <person name="Prigent S."/>
            <person name="Ji B."/>
            <person name="Dainat J."/>
            <person name="Nielsen K.F."/>
            <person name="Frisvad J.C."/>
            <person name="Workman M."/>
            <person name="Nielsen J."/>
        </authorList>
    </citation>
    <scope>NUCLEOTIDE SEQUENCE [LARGE SCALE GENOMIC DNA]</scope>
    <source>
        <strain evidence="2">IBT 13039</strain>
    </source>
</reference>
<dbReference type="EMBL" id="MOOB01000593">
    <property type="protein sequence ID" value="OQE48038.1"/>
    <property type="molecule type" value="Genomic_DNA"/>
</dbReference>
<accession>A0A1V6VBP2</accession>
<dbReference type="AlphaFoldDB" id="A0A1V6VBP2"/>
<gene>
    <name evidence="1" type="ORF">PENNAL_c0593G05532</name>
</gene>
<proteinExistence type="predicted"/>
<protein>
    <submittedName>
        <fullName evidence="1">Uncharacterized protein</fullName>
    </submittedName>
</protein>
<name>A0A1V6VBP2_PENNA</name>
<organism evidence="1 2">
    <name type="scientific">Penicillium nalgiovense</name>
    <dbReference type="NCBI Taxonomy" id="60175"/>
    <lineage>
        <taxon>Eukaryota</taxon>
        <taxon>Fungi</taxon>
        <taxon>Dikarya</taxon>
        <taxon>Ascomycota</taxon>
        <taxon>Pezizomycotina</taxon>
        <taxon>Eurotiomycetes</taxon>
        <taxon>Eurotiomycetidae</taxon>
        <taxon>Eurotiales</taxon>
        <taxon>Aspergillaceae</taxon>
        <taxon>Penicillium</taxon>
    </lineage>
</organism>
<evidence type="ECO:0000313" key="2">
    <source>
        <dbReference type="Proteomes" id="UP000191691"/>
    </source>
</evidence>
<comment type="caution">
    <text evidence="1">The sequence shown here is derived from an EMBL/GenBank/DDBJ whole genome shotgun (WGS) entry which is preliminary data.</text>
</comment>
<sequence>MFIASGFVTRVYCFNKLPCAPQSSFFGASADRDELERDVAWLVTALQRVENTLISATRVECHANKYLVCSSSPVQIRLHALYPFHMATIDDESQKPILLPASYLWLSMQPSKSSSGVGC</sequence>
<dbReference type="Proteomes" id="UP000191691">
    <property type="component" value="Unassembled WGS sequence"/>
</dbReference>
<evidence type="ECO:0000313" key="1">
    <source>
        <dbReference type="EMBL" id="OQE48038.1"/>
    </source>
</evidence>
<keyword evidence="2" id="KW-1185">Reference proteome</keyword>